<evidence type="ECO:0000256" key="5">
    <source>
        <dbReference type="ARBA" id="ARBA00023136"/>
    </source>
</evidence>
<keyword evidence="5 6" id="KW-0472">Membrane</keyword>
<feature type="transmembrane region" description="Helical" evidence="6">
    <location>
        <begin position="55"/>
        <end position="76"/>
    </location>
</feature>
<evidence type="ECO:0000256" key="2">
    <source>
        <dbReference type="ARBA" id="ARBA00022475"/>
    </source>
</evidence>
<comment type="subcellular location">
    <subcellularLocation>
        <location evidence="1">Cell membrane</location>
        <topology evidence="1">Multi-pass membrane protein</topology>
    </subcellularLocation>
</comment>
<feature type="transmembrane region" description="Helical" evidence="6">
    <location>
        <begin position="21"/>
        <end position="43"/>
    </location>
</feature>
<evidence type="ECO:0000313" key="7">
    <source>
        <dbReference type="EMBL" id="UOX32755.1"/>
    </source>
</evidence>
<dbReference type="Pfam" id="PF13440">
    <property type="entry name" value="Polysacc_synt_3"/>
    <property type="match status" value="1"/>
</dbReference>
<feature type="transmembrane region" description="Helical" evidence="6">
    <location>
        <begin position="88"/>
        <end position="110"/>
    </location>
</feature>
<accession>A0ABY4HJ60</accession>
<dbReference type="InterPro" id="IPR044550">
    <property type="entry name" value="WzxE"/>
</dbReference>
<keyword evidence="4 6" id="KW-1133">Transmembrane helix</keyword>
<protein>
    <submittedName>
        <fullName evidence="7">O-antigen translocase</fullName>
    </submittedName>
</protein>
<keyword evidence="8" id="KW-1185">Reference proteome</keyword>
<reference evidence="7" key="1">
    <citation type="submission" date="2021-12" db="EMBL/GenBank/DDBJ databases">
        <authorList>
            <person name="Cha I.-T."/>
            <person name="Lee K.-E."/>
            <person name="Park S.-J."/>
        </authorList>
    </citation>
    <scope>NUCLEOTIDE SEQUENCE</scope>
    <source>
        <strain evidence="7">YSM-43</strain>
    </source>
</reference>
<gene>
    <name evidence="7" type="ORF">LXD69_11985</name>
</gene>
<evidence type="ECO:0000256" key="4">
    <source>
        <dbReference type="ARBA" id="ARBA00022989"/>
    </source>
</evidence>
<evidence type="ECO:0000313" key="8">
    <source>
        <dbReference type="Proteomes" id="UP000830454"/>
    </source>
</evidence>
<organism evidence="7 8">
    <name type="scientific">Flavobacterium sediminilitoris</name>
    <dbReference type="NCBI Taxonomy" id="2024526"/>
    <lineage>
        <taxon>Bacteria</taxon>
        <taxon>Pseudomonadati</taxon>
        <taxon>Bacteroidota</taxon>
        <taxon>Flavobacteriia</taxon>
        <taxon>Flavobacteriales</taxon>
        <taxon>Flavobacteriaceae</taxon>
        <taxon>Flavobacterium</taxon>
    </lineage>
</organism>
<keyword evidence="2" id="KW-1003">Cell membrane</keyword>
<feature type="transmembrane region" description="Helical" evidence="6">
    <location>
        <begin position="122"/>
        <end position="148"/>
    </location>
</feature>
<dbReference type="EMBL" id="CP090145">
    <property type="protein sequence ID" value="UOX32755.1"/>
    <property type="molecule type" value="Genomic_DNA"/>
</dbReference>
<proteinExistence type="predicted"/>
<reference evidence="7" key="2">
    <citation type="submission" date="2022-04" db="EMBL/GenBank/DDBJ databases">
        <title>Complete Genome Sequence of Flavobacterium sediminilitoris YSM-43, Isolated from a Tidal Sediment.</title>
        <authorList>
            <person name="Lee P.A."/>
        </authorList>
    </citation>
    <scope>NUCLEOTIDE SEQUENCE</scope>
    <source>
        <strain evidence="7">YSM-43</strain>
    </source>
</reference>
<dbReference type="InterPro" id="IPR050833">
    <property type="entry name" value="Poly_Biosynth_Transport"/>
</dbReference>
<dbReference type="PANTHER" id="PTHR30250">
    <property type="entry name" value="PST FAMILY PREDICTED COLANIC ACID TRANSPORTER"/>
    <property type="match status" value="1"/>
</dbReference>
<dbReference type="Proteomes" id="UP000830454">
    <property type="component" value="Chromosome"/>
</dbReference>
<evidence type="ECO:0000256" key="1">
    <source>
        <dbReference type="ARBA" id="ARBA00004651"/>
    </source>
</evidence>
<sequence length="432" mass="50058">MFLLKKIFSNQLIKVASLNSISIFIRVLTGIISSKAIAYFIGASGMALMGNFRNFISSIESIGILGLNNGIIKTVAEKSNDREEIYPLITTILYFVFFLGTIIGIVIFVFSNKISNYLFNTIEYSIVIQILAILLPFQIINTVLIIILNGLRTYKKVIILTILTYLIGVILSVYLMWNFKVLGALFSVSILSIIVFFITLYFFSKEISIKRILNFKKFKIELIYKILPLGMMTLFSAVIVPIIYINIRKYIIQFDSLEAAGYYESMNRISGFYMIFITTLINLYFLPELSKAETVKETKSIFIQYYKHIIPIFTLGLIFIFFTRNCIVKLLLTSDFLPVNKLFIWQLLGDLFRSLSLILGIQFFAKKMIKPYFIIEFFSLVILIISSYFCIRLFRVEGAVISYAITYFIYFIVLVFFFKKYLQINTQLNEKR</sequence>
<feature type="transmembrane region" description="Helical" evidence="6">
    <location>
        <begin position="265"/>
        <end position="285"/>
    </location>
</feature>
<dbReference type="PANTHER" id="PTHR30250:SF30">
    <property type="entry name" value="LIPID III FLIPPASE"/>
    <property type="match status" value="1"/>
</dbReference>
<evidence type="ECO:0000256" key="6">
    <source>
        <dbReference type="SAM" id="Phobius"/>
    </source>
</evidence>
<feature type="transmembrane region" description="Helical" evidence="6">
    <location>
        <begin position="157"/>
        <end position="177"/>
    </location>
</feature>
<dbReference type="CDD" id="cd13125">
    <property type="entry name" value="MATE_like_10"/>
    <property type="match status" value="1"/>
</dbReference>
<feature type="transmembrane region" description="Helical" evidence="6">
    <location>
        <begin position="400"/>
        <end position="418"/>
    </location>
</feature>
<feature type="transmembrane region" description="Helical" evidence="6">
    <location>
        <begin position="343"/>
        <end position="365"/>
    </location>
</feature>
<feature type="transmembrane region" description="Helical" evidence="6">
    <location>
        <begin position="305"/>
        <end position="323"/>
    </location>
</feature>
<dbReference type="RefSeq" id="WP_246915594.1">
    <property type="nucleotide sequence ID" value="NZ_CP090145.1"/>
</dbReference>
<name>A0ABY4HJ60_9FLAO</name>
<keyword evidence="3 6" id="KW-0812">Transmembrane</keyword>
<feature type="transmembrane region" description="Helical" evidence="6">
    <location>
        <begin position="183"/>
        <end position="203"/>
    </location>
</feature>
<feature type="transmembrane region" description="Helical" evidence="6">
    <location>
        <begin position="372"/>
        <end position="394"/>
    </location>
</feature>
<evidence type="ECO:0000256" key="3">
    <source>
        <dbReference type="ARBA" id="ARBA00022692"/>
    </source>
</evidence>
<feature type="transmembrane region" description="Helical" evidence="6">
    <location>
        <begin position="223"/>
        <end position="245"/>
    </location>
</feature>